<sequence>MELIYKVYYKLNKKLINNEKEYLKSIDIDKIYDSIIKECWKYSIQYELILKNKYVLEIMLYGKRCNRLLKFHKSTYVTYEDYLSFLYKCNNVNIDKAYYISTGFFKKEVINANHYEKLPFKIILEDNVRFISKQMMMNSKHKDRLSRNYIRFYGYIPD</sequence>
<evidence type="ECO:0000313" key="2">
    <source>
        <dbReference type="Proteomes" id="UP000239863"/>
    </source>
</evidence>
<dbReference type="AlphaFoldDB" id="A0A2S6FUL1"/>
<proteinExistence type="predicted"/>
<dbReference type="OrthoDB" id="1908344at2"/>
<protein>
    <submittedName>
        <fullName evidence="1">Uncharacterized protein</fullName>
    </submittedName>
</protein>
<comment type="caution">
    <text evidence="1">The sequence shown here is derived from an EMBL/GenBank/DDBJ whole genome shotgun (WGS) entry which is preliminary data.</text>
</comment>
<reference evidence="1 2" key="1">
    <citation type="submission" date="2018-02" db="EMBL/GenBank/DDBJ databases">
        <title>Genomic Encyclopedia of Archaeal and Bacterial Type Strains, Phase II (KMG-II): from individual species to whole genera.</title>
        <authorList>
            <person name="Goeker M."/>
        </authorList>
    </citation>
    <scope>NUCLEOTIDE SEQUENCE [LARGE SCALE GENOMIC DNA]</scope>
    <source>
        <strain evidence="1 2">DSM 15099</strain>
    </source>
</reference>
<dbReference type="RefSeq" id="WP_029450991.1">
    <property type="nucleotide sequence ID" value="NZ_PTIS01000023.1"/>
</dbReference>
<dbReference type="GeneID" id="75089308"/>
<dbReference type="STRING" id="37659.GCA_000703125_00349"/>
<accession>A0A2S6FUL1</accession>
<dbReference type="EMBL" id="PTIS01000023">
    <property type="protein sequence ID" value="PPK44415.1"/>
    <property type="molecule type" value="Genomic_DNA"/>
</dbReference>
<gene>
    <name evidence="1" type="ORF">BD821_12325</name>
</gene>
<evidence type="ECO:0000313" key="1">
    <source>
        <dbReference type="EMBL" id="PPK44415.1"/>
    </source>
</evidence>
<organism evidence="1 2">
    <name type="scientific">Clostridium algidicarnis DSM 15099</name>
    <dbReference type="NCBI Taxonomy" id="1121295"/>
    <lineage>
        <taxon>Bacteria</taxon>
        <taxon>Bacillati</taxon>
        <taxon>Bacillota</taxon>
        <taxon>Clostridia</taxon>
        <taxon>Eubacteriales</taxon>
        <taxon>Clostridiaceae</taxon>
        <taxon>Clostridium</taxon>
    </lineage>
</organism>
<name>A0A2S6FUL1_9CLOT</name>
<dbReference type="Proteomes" id="UP000239863">
    <property type="component" value="Unassembled WGS sequence"/>
</dbReference>